<dbReference type="Proteomes" id="UP000286680">
    <property type="component" value="Unassembled WGS sequence"/>
</dbReference>
<name>A0AA94JDH9_9GAMM</name>
<comment type="caution">
    <text evidence="1">The sequence shown here is derived from an EMBL/GenBank/DDBJ whole genome shotgun (WGS) entry which is preliminary data.</text>
</comment>
<dbReference type="AlphaFoldDB" id="A0AA94JDH9"/>
<keyword evidence="2" id="KW-1185">Reference proteome</keyword>
<accession>A0AA94JDH9</accession>
<protein>
    <submittedName>
        <fullName evidence="1">Protein beta</fullName>
    </submittedName>
</protein>
<gene>
    <name evidence="1" type="ORF">CWE23_09985</name>
</gene>
<dbReference type="InterPro" id="IPR025683">
    <property type="entry name" value="Protein_beta"/>
</dbReference>
<evidence type="ECO:0000313" key="2">
    <source>
        <dbReference type="Proteomes" id="UP000286680"/>
    </source>
</evidence>
<organism evidence="1 2">
    <name type="scientific">Idiomarina aquatica</name>
    <dbReference type="NCBI Taxonomy" id="1327752"/>
    <lineage>
        <taxon>Bacteria</taxon>
        <taxon>Pseudomonadati</taxon>
        <taxon>Pseudomonadota</taxon>
        <taxon>Gammaproteobacteria</taxon>
        <taxon>Alteromonadales</taxon>
        <taxon>Idiomarinaceae</taxon>
        <taxon>Idiomarina</taxon>
    </lineage>
</organism>
<sequence>MIDEKFRYQYCPILSVSPAETTALRELPSKDKNLILPVFPIKSWASANKLNSSLERIQSSLGENNYWIADIDRNDLIARDDKKYREVHHEITKLIDPRNGYKNWCRFVAENKFIIPCLQLQELAEFDEQLNTLDSLGRGIVVILSPIDIQAASLEKITPSLRKARNLLVILDLEQITRADVESYGKIKELLLLIQGLIPNARLSLSSTSFPDSFGGYYKGCISIHERAIFDKIRLEAPELDLIYSDRGSARAEKQSGGSGFPPPRIDYACRNEWHFIRRELATDTHGLDPEEKRNQHKTERKLLYTEIACEIMKQEYWEPELALYSNYLVEVTAKGDDFGIDSPQKATAVRINKHLHTQLYYDNIDDAQDTDDDWVD</sequence>
<dbReference type="EMBL" id="PIPS01000003">
    <property type="protein sequence ID" value="RUO42423.1"/>
    <property type="molecule type" value="Genomic_DNA"/>
</dbReference>
<dbReference type="Pfam" id="PF14350">
    <property type="entry name" value="Beta_protein"/>
    <property type="match status" value="1"/>
</dbReference>
<evidence type="ECO:0000313" key="1">
    <source>
        <dbReference type="EMBL" id="RUO42423.1"/>
    </source>
</evidence>
<reference evidence="2" key="1">
    <citation type="journal article" date="2018" name="Front. Microbiol.">
        <title>Genome-Based Analysis Reveals the Taxonomy and Diversity of the Family Idiomarinaceae.</title>
        <authorList>
            <person name="Liu Y."/>
            <person name="Lai Q."/>
            <person name="Shao Z."/>
        </authorList>
    </citation>
    <scope>NUCLEOTIDE SEQUENCE [LARGE SCALE GENOMIC DNA]</scope>
    <source>
        <strain evidence="2">SN-14</strain>
    </source>
</reference>
<proteinExistence type="predicted"/>
<dbReference type="RefSeq" id="WP_126820150.1">
    <property type="nucleotide sequence ID" value="NZ_PIPS01000003.1"/>
</dbReference>